<feature type="domain" description="RRM" evidence="4">
    <location>
        <begin position="233"/>
        <end position="308"/>
    </location>
</feature>
<dbReference type="InterPro" id="IPR035979">
    <property type="entry name" value="RBD_domain_sf"/>
</dbReference>
<feature type="compositionally biased region" description="Acidic residues" evidence="3">
    <location>
        <begin position="14"/>
        <end position="39"/>
    </location>
</feature>
<evidence type="ECO:0000256" key="1">
    <source>
        <dbReference type="ARBA" id="ARBA00022884"/>
    </source>
</evidence>
<feature type="compositionally biased region" description="Polar residues" evidence="3">
    <location>
        <begin position="43"/>
        <end position="55"/>
    </location>
</feature>
<dbReference type="EMBL" id="CAXIEN010000087">
    <property type="protein sequence ID" value="CAL1275704.1"/>
    <property type="molecule type" value="Genomic_DNA"/>
</dbReference>
<evidence type="ECO:0000256" key="2">
    <source>
        <dbReference type="PROSITE-ProRule" id="PRU00176"/>
    </source>
</evidence>
<dbReference type="Pfam" id="PF00076">
    <property type="entry name" value="RRM_1"/>
    <property type="match status" value="1"/>
</dbReference>
<dbReference type="GO" id="GO:0003723">
    <property type="term" value="F:RNA binding"/>
    <property type="evidence" value="ECO:0007669"/>
    <property type="project" value="UniProtKB-UniRule"/>
</dbReference>
<reference evidence="5 6" key="1">
    <citation type="submission" date="2024-04" db="EMBL/GenBank/DDBJ databases">
        <authorList>
            <person name="Rising A."/>
            <person name="Reimegard J."/>
            <person name="Sonavane S."/>
            <person name="Akerstrom W."/>
            <person name="Nylinder S."/>
            <person name="Hedman E."/>
            <person name="Kallberg Y."/>
        </authorList>
    </citation>
    <scope>NUCLEOTIDE SEQUENCE [LARGE SCALE GENOMIC DNA]</scope>
</reference>
<proteinExistence type="predicted"/>
<dbReference type="SMART" id="SM00360">
    <property type="entry name" value="RRM"/>
    <property type="match status" value="2"/>
</dbReference>
<feature type="compositionally biased region" description="Acidic residues" evidence="3">
    <location>
        <begin position="112"/>
        <end position="172"/>
    </location>
</feature>
<name>A0AAV1ZV69_9ARAC</name>
<dbReference type="SUPFAM" id="SSF54928">
    <property type="entry name" value="RNA-binding domain, RBD"/>
    <property type="match status" value="1"/>
</dbReference>
<accession>A0AAV1ZV69</accession>
<dbReference type="InterPro" id="IPR000504">
    <property type="entry name" value="RRM_dom"/>
</dbReference>
<feature type="compositionally biased region" description="Basic residues" evidence="3">
    <location>
        <begin position="1"/>
        <end position="10"/>
    </location>
</feature>
<feature type="compositionally biased region" description="Basic and acidic residues" evidence="3">
    <location>
        <begin position="199"/>
        <end position="212"/>
    </location>
</feature>
<dbReference type="PROSITE" id="PS50102">
    <property type="entry name" value="RRM"/>
    <property type="match status" value="1"/>
</dbReference>
<dbReference type="CDD" id="cd00590">
    <property type="entry name" value="RRM_SF"/>
    <property type="match status" value="1"/>
</dbReference>
<keyword evidence="1 2" id="KW-0694">RNA-binding</keyword>
<dbReference type="InterPro" id="IPR012677">
    <property type="entry name" value="Nucleotide-bd_a/b_plait_sf"/>
</dbReference>
<feature type="region of interest" description="Disordered" evidence="3">
    <location>
        <begin position="400"/>
        <end position="435"/>
    </location>
</feature>
<gene>
    <name evidence="5" type="ORF">LARSCL_LOCUS8245</name>
</gene>
<keyword evidence="6" id="KW-1185">Reference proteome</keyword>
<organism evidence="5 6">
    <name type="scientific">Larinioides sclopetarius</name>
    <dbReference type="NCBI Taxonomy" id="280406"/>
    <lineage>
        <taxon>Eukaryota</taxon>
        <taxon>Metazoa</taxon>
        <taxon>Ecdysozoa</taxon>
        <taxon>Arthropoda</taxon>
        <taxon>Chelicerata</taxon>
        <taxon>Arachnida</taxon>
        <taxon>Araneae</taxon>
        <taxon>Araneomorphae</taxon>
        <taxon>Entelegynae</taxon>
        <taxon>Araneoidea</taxon>
        <taxon>Araneidae</taxon>
        <taxon>Larinioides</taxon>
    </lineage>
</organism>
<protein>
    <recommendedName>
        <fullName evidence="4">RRM domain-containing protein</fullName>
    </recommendedName>
</protein>
<evidence type="ECO:0000259" key="4">
    <source>
        <dbReference type="PROSITE" id="PS50102"/>
    </source>
</evidence>
<dbReference type="Gene3D" id="3.30.70.330">
    <property type="match status" value="2"/>
</dbReference>
<feature type="compositionally biased region" description="Low complexity" evidence="3">
    <location>
        <begin position="67"/>
        <end position="95"/>
    </location>
</feature>
<feature type="compositionally biased region" description="Basic residues" evidence="3">
    <location>
        <begin position="400"/>
        <end position="413"/>
    </location>
</feature>
<comment type="caution">
    <text evidence="5">The sequence shown here is derived from an EMBL/GenBank/DDBJ whole genome shotgun (WGS) entry which is preliminary data.</text>
</comment>
<evidence type="ECO:0000256" key="3">
    <source>
        <dbReference type="SAM" id="MobiDB-lite"/>
    </source>
</evidence>
<feature type="compositionally biased region" description="Polar residues" evidence="3">
    <location>
        <begin position="213"/>
        <end position="223"/>
    </location>
</feature>
<evidence type="ECO:0000313" key="5">
    <source>
        <dbReference type="EMBL" id="CAL1275704.1"/>
    </source>
</evidence>
<dbReference type="Proteomes" id="UP001497382">
    <property type="component" value="Unassembled WGS sequence"/>
</dbReference>
<feature type="region of interest" description="Disordered" evidence="3">
    <location>
        <begin position="1"/>
        <end position="223"/>
    </location>
</feature>
<dbReference type="AlphaFoldDB" id="A0AAV1ZV69"/>
<feature type="compositionally biased region" description="Polar residues" evidence="3">
    <location>
        <begin position="183"/>
        <end position="195"/>
    </location>
</feature>
<evidence type="ECO:0000313" key="6">
    <source>
        <dbReference type="Proteomes" id="UP001497382"/>
    </source>
</evidence>
<sequence length="435" mass="49034">MFRLKKKGKKQVAADDDDSDMFNDIEDSDEFEDDSDDDMPVQKTPQNKTPKGRQSLSEKKVTFNMSAKNTPAKTPNKNNSLVGKKTPTPAKGKGALQEFKGIKGQQKKGQVEEDDDDDDDDEDDDDDDDEDEDDEDLDLEMDDDVDEGDDDDDDDEEEDDDDEDEDDDEEEEQTPKKNKQKTPVKNENAKNQTPKAKTPKKEVVSPKKEAKSPQKNAETQSLELQRRQERDARMLFVGGLPADVANEELKTLSPDIQDVIIPKSNRKSMRHAFAFLCFASEAKAEANYKILQGKKFRGQLLNIDYVGVKSKKKPTTTLDPKINERKLYVTGIPVDATLSEVAAYFPKAYQISFNKSPSFRSATINFDSIEDANEAFKSNKDVEIQGSKLIVVHSTVSTMHKRNKKFQKNKRNGNAKQGGNPAKKMKFAKKEEGDE</sequence>